<evidence type="ECO:0000256" key="4">
    <source>
        <dbReference type="ARBA" id="ARBA00022842"/>
    </source>
</evidence>
<dbReference type="InterPro" id="IPR015797">
    <property type="entry name" value="NUDIX_hydrolase-like_dom_sf"/>
</dbReference>
<accession>K1XWR4</accession>
<name>K1XWR4_9BACT</name>
<evidence type="ECO:0000313" key="6">
    <source>
        <dbReference type="EMBL" id="EKD24863.1"/>
    </source>
</evidence>
<reference evidence="6" key="1">
    <citation type="journal article" date="2012" name="Science">
        <title>Fermentation, hydrogen, and sulfur metabolism in multiple uncultivated bacterial phyla.</title>
        <authorList>
            <person name="Wrighton K.C."/>
            <person name="Thomas B.C."/>
            <person name="Sharon I."/>
            <person name="Miller C.S."/>
            <person name="Castelle C.J."/>
            <person name="VerBerkmoes N.C."/>
            <person name="Wilkins M.J."/>
            <person name="Hettich R.L."/>
            <person name="Lipton M.S."/>
            <person name="Williams K.H."/>
            <person name="Long P.E."/>
            <person name="Banfield J.F."/>
        </authorList>
    </citation>
    <scope>NUCLEOTIDE SEQUENCE [LARGE SCALE GENOMIC DNA]</scope>
</reference>
<dbReference type="GO" id="GO:0035529">
    <property type="term" value="F:NADH pyrophosphatase activity"/>
    <property type="evidence" value="ECO:0007669"/>
    <property type="project" value="TreeGrafter"/>
</dbReference>
<sequence length="141" mass="17255">MLHIKKPEIFTPKFEIVSCFVEYQNEILLLLRQDHKSEPNTYWVPAGKVDKWEKIDDAILREVQEETGLELKNIKYFKKLYVQYPEYEFIYHIYHKKLKEKPQIKINLEEHKKHIWKSPEQALEENLIQELDACIKMYYKI</sequence>
<feature type="domain" description="Nudix hydrolase" evidence="5">
    <location>
        <begin position="12"/>
        <end position="139"/>
    </location>
</feature>
<dbReference type="PANTHER" id="PTHR42904">
    <property type="entry name" value="NUDIX HYDROLASE, NUDC SUBFAMILY"/>
    <property type="match status" value="1"/>
</dbReference>
<dbReference type="GO" id="GO:0006742">
    <property type="term" value="P:NADP+ catabolic process"/>
    <property type="evidence" value="ECO:0007669"/>
    <property type="project" value="TreeGrafter"/>
</dbReference>
<keyword evidence="3" id="KW-0378">Hydrolase</keyword>
<evidence type="ECO:0000259" key="5">
    <source>
        <dbReference type="PROSITE" id="PS51462"/>
    </source>
</evidence>
<dbReference type="Pfam" id="PF00293">
    <property type="entry name" value="NUDIX"/>
    <property type="match status" value="1"/>
</dbReference>
<dbReference type="PROSITE" id="PS51462">
    <property type="entry name" value="NUDIX"/>
    <property type="match status" value="1"/>
</dbReference>
<dbReference type="InterPro" id="IPR020084">
    <property type="entry name" value="NUDIX_hydrolase_CS"/>
</dbReference>
<dbReference type="GO" id="GO:0019677">
    <property type="term" value="P:NAD+ catabolic process"/>
    <property type="evidence" value="ECO:0007669"/>
    <property type="project" value="TreeGrafter"/>
</dbReference>
<dbReference type="GO" id="GO:0005829">
    <property type="term" value="C:cytosol"/>
    <property type="evidence" value="ECO:0007669"/>
    <property type="project" value="TreeGrafter"/>
</dbReference>
<dbReference type="InterPro" id="IPR050241">
    <property type="entry name" value="NAD-cap_RNA_hydrolase_NudC"/>
</dbReference>
<dbReference type="InterPro" id="IPR000086">
    <property type="entry name" value="NUDIX_hydrolase_dom"/>
</dbReference>
<dbReference type="AlphaFoldDB" id="K1XWR4"/>
<dbReference type="GO" id="GO:0046872">
    <property type="term" value="F:metal ion binding"/>
    <property type="evidence" value="ECO:0007669"/>
    <property type="project" value="UniProtKB-KW"/>
</dbReference>
<dbReference type="CDD" id="cd02883">
    <property type="entry name" value="NUDIX_Hydrolase"/>
    <property type="match status" value="1"/>
</dbReference>
<evidence type="ECO:0000256" key="3">
    <source>
        <dbReference type="ARBA" id="ARBA00022801"/>
    </source>
</evidence>
<proteinExistence type="predicted"/>
<evidence type="ECO:0000256" key="1">
    <source>
        <dbReference type="ARBA" id="ARBA00001946"/>
    </source>
</evidence>
<dbReference type="Gene3D" id="3.90.79.10">
    <property type="entry name" value="Nucleoside Triphosphate Pyrophosphohydrolase"/>
    <property type="match status" value="1"/>
</dbReference>
<dbReference type="EMBL" id="AMFJ01036153">
    <property type="protein sequence ID" value="EKD24863.1"/>
    <property type="molecule type" value="Genomic_DNA"/>
</dbReference>
<gene>
    <name evidence="6" type="ORF">ACD_80C00146G0018</name>
</gene>
<dbReference type="PANTHER" id="PTHR42904:SF1">
    <property type="entry name" value="NUCLEOSIDE DIPHOSPHATE-LINKED MOIETY X MOTIF 17"/>
    <property type="match status" value="1"/>
</dbReference>
<dbReference type="PROSITE" id="PS00893">
    <property type="entry name" value="NUDIX_BOX"/>
    <property type="match status" value="1"/>
</dbReference>
<keyword evidence="4" id="KW-0460">Magnesium</keyword>
<evidence type="ECO:0000256" key="2">
    <source>
        <dbReference type="ARBA" id="ARBA00022723"/>
    </source>
</evidence>
<comment type="caution">
    <text evidence="6">The sequence shown here is derived from an EMBL/GenBank/DDBJ whole genome shotgun (WGS) entry which is preliminary data.</text>
</comment>
<protein>
    <recommendedName>
        <fullName evidence="5">Nudix hydrolase domain-containing protein</fullName>
    </recommendedName>
</protein>
<keyword evidence="2" id="KW-0479">Metal-binding</keyword>
<comment type="cofactor">
    <cofactor evidence="1">
        <name>Mg(2+)</name>
        <dbReference type="ChEBI" id="CHEBI:18420"/>
    </cofactor>
</comment>
<dbReference type="SUPFAM" id="SSF55811">
    <property type="entry name" value="Nudix"/>
    <property type="match status" value="1"/>
</dbReference>
<organism evidence="6">
    <name type="scientific">uncultured bacterium</name>
    <name type="common">gcode 4</name>
    <dbReference type="NCBI Taxonomy" id="1234023"/>
    <lineage>
        <taxon>Bacteria</taxon>
        <taxon>environmental samples</taxon>
    </lineage>
</organism>